<dbReference type="STRING" id="121845.A0A1S4EKT9"/>
<protein>
    <submittedName>
        <fullName evidence="4">Uncharacterized protein LOC103517021</fullName>
    </submittedName>
</protein>
<evidence type="ECO:0000313" key="4">
    <source>
        <dbReference type="RefSeq" id="XP_017302783.1"/>
    </source>
</evidence>
<dbReference type="GO" id="GO:0032589">
    <property type="term" value="C:neuron projection membrane"/>
    <property type="evidence" value="ECO:0007669"/>
    <property type="project" value="TreeGrafter"/>
</dbReference>
<dbReference type="CDD" id="cd00096">
    <property type="entry name" value="Ig"/>
    <property type="match status" value="1"/>
</dbReference>
<dbReference type="InterPro" id="IPR003599">
    <property type="entry name" value="Ig_sub"/>
</dbReference>
<dbReference type="Pfam" id="PF13927">
    <property type="entry name" value="Ig_3"/>
    <property type="match status" value="1"/>
</dbReference>
<dbReference type="InterPro" id="IPR037448">
    <property type="entry name" value="Zig-8"/>
</dbReference>
<dbReference type="PANTHER" id="PTHR23279:SF4">
    <property type="entry name" value="DEFECTIVE PROBOSCIS EXTENSION RESPONSE 2, ISOFORM F-RELATED"/>
    <property type="match status" value="1"/>
</dbReference>
<name>A0A1S4EKT9_DIACI</name>
<dbReference type="RefSeq" id="XP_017302783.1">
    <property type="nucleotide sequence ID" value="XM_017447294.2"/>
</dbReference>
<dbReference type="InterPro" id="IPR036179">
    <property type="entry name" value="Ig-like_dom_sf"/>
</dbReference>
<dbReference type="Proteomes" id="UP000079169">
    <property type="component" value="Unplaced"/>
</dbReference>
<dbReference type="OMA" id="TVFWYKD"/>
<feature type="non-terminal residue" evidence="4">
    <location>
        <position position="1"/>
    </location>
</feature>
<dbReference type="PaxDb" id="121845-A0A1S4EKT9"/>
<keyword evidence="1" id="KW-0812">Transmembrane</keyword>
<dbReference type="GeneID" id="103517021"/>
<feature type="domain" description="Ig-like" evidence="2">
    <location>
        <begin position="1"/>
        <end position="80"/>
    </location>
</feature>
<dbReference type="SMART" id="SM00409">
    <property type="entry name" value="IG"/>
    <property type="match status" value="1"/>
</dbReference>
<dbReference type="SUPFAM" id="SSF48726">
    <property type="entry name" value="Immunoglobulin"/>
    <property type="match status" value="1"/>
</dbReference>
<evidence type="ECO:0000313" key="3">
    <source>
        <dbReference type="Proteomes" id="UP000079169"/>
    </source>
</evidence>
<keyword evidence="1" id="KW-0472">Membrane</keyword>
<sequence length="137" mass="15059">PKARILGAQDLYVKIDSSITLICEISQGPHSLGTVQWYKGLTPITSSPPRVTVDASWSEGLSSRLHISHVIAEDSGNYSCVPTTRVQSDSVYIHVINGEHPAAMQHGNRCTVSKISFLTVISALGVYYFLNTMYHIR</sequence>
<dbReference type="KEGG" id="dci:103517021"/>
<gene>
    <name evidence="4" type="primary">LOC103517021</name>
</gene>
<keyword evidence="1" id="KW-1133">Transmembrane helix</keyword>
<reference evidence="4" key="1">
    <citation type="submission" date="2025-08" db="UniProtKB">
        <authorList>
            <consortium name="RefSeq"/>
        </authorList>
    </citation>
    <scope>IDENTIFICATION</scope>
</reference>
<dbReference type="AlphaFoldDB" id="A0A1S4EKT9"/>
<dbReference type="InterPro" id="IPR013783">
    <property type="entry name" value="Ig-like_fold"/>
</dbReference>
<feature type="transmembrane region" description="Helical" evidence="1">
    <location>
        <begin position="111"/>
        <end position="130"/>
    </location>
</feature>
<dbReference type="GO" id="GO:0050808">
    <property type="term" value="P:synapse organization"/>
    <property type="evidence" value="ECO:0007669"/>
    <property type="project" value="TreeGrafter"/>
</dbReference>
<dbReference type="InterPro" id="IPR007110">
    <property type="entry name" value="Ig-like_dom"/>
</dbReference>
<evidence type="ECO:0000256" key="1">
    <source>
        <dbReference type="SAM" id="Phobius"/>
    </source>
</evidence>
<evidence type="ECO:0000259" key="2">
    <source>
        <dbReference type="PROSITE" id="PS50835"/>
    </source>
</evidence>
<dbReference type="Gene3D" id="2.60.40.10">
    <property type="entry name" value="Immunoglobulins"/>
    <property type="match status" value="1"/>
</dbReference>
<dbReference type="PROSITE" id="PS50835">
    <property type="entry name" value="IG_LIKE"/>
    <property type="match status" value="1"/>
</dbReference>
<accession>A0A1S4EKT9</accession>
<organism evidence="3 4">
    <name type="scientific">Diaphorina citri</name>
    <name type="common">Asian citrus psyllid</name>
    <dbReference type="NCBI Taxonomy" id="121845"/>
    <lineage>
        <taxon>Eukaryota</taxon>
        <taxon>Metazoa</taxon>
        <taxon>Ecdysozoa</taxon>
        <taxon>Arthropoda</taxon>
        <taxon>Hexapoda</taxon>
        <taxon>Insecta</taxon>
        <taxon>Pterygota</taxon>
        <taxon>Neoptera</taxon>
        <taxon>Paraneoptera</taxon>
        <taxon>Hemiptera</taxon>
        <taxon>Sternorrhyncha</taxon>
        <taxon>Psylloidea</taxon>
        <taxon>Psyllidae</taxon>
        <taxon>Diaphorininae</taxon>
        <taxon>Diaphorina</taxon>
    </lineage>
</organism>
<dbReference type="PANTHER" id="PTHR23279">
    <property type="entry name" value="DEFECTIVE PROBOSCIS EXTENSION RESPONSE DPR -RELATED"/>
    <property type="match status" value="1"/>
</dbReference>
<proteinExistence type="predicted"/>
<keyword evidence="3" id="KW-1185">Reference proteome</keyword>